<dbReference type="Proteomes" id="UP000017396">
    <property type="component" value="Chromosome"/>
</dbReference>
<accession>U5QIP4</accession>
<evidence type="ECO:0000313" key="2">
    <source>
        <dbReference type="EMBL" id="AGY57545.1"/>
    </source>
</evidence>
<dbReference type="OrthoDB" id="428258at2"/>
<dbReference type="InterPro" id="IPR008538">
    <property type="entry name" value="Uma2"/>
</dbReference>
<name>U5QIP4_GLOK1</name>
<proteinExistence type="predicted"/>
<organism evidence="2 3">
    <name type="scientific">Gloeobacter kilaueensis (strain ATCC BAA-2537 / CCAP 1431/1 / ULC 316 / JS1)</name>
    <dbReference type="NCBI Taxonomy" id="1183438"/>
    <lineage>
        <taxon>Bacteria</taxon>
        <taxon>Bacillati</taxon>
        <taxon>Cyanobacteriota</taxon>
        <taxon>Cyanophyceae</taxon>
        <taxon>Gloeobacterales</taxon>
        <taxon>Gloeobacteraceae</taxon>
        <taxon>Gloeobacter</taxon>
    </lineage>
</organism>
<reference evidence="2 3" key="1">
    <citation type="journal article" date="2013" name="PLoS ONE">
        <title>Cultivation and Complete Genome Sequencing of Gloeobacter kilaueensis sp. nov., from a Lava Cave in Kilauea Caldera, Hawai'i.</title>
        <authorList>
            <person name="Saw J.H."/>
            <person name="Schatz M."/>
            <person name="Brown M.V."/>
            <person name="Kunkel D.D."/>
            <person name="Foster J.S."/>
            <person name="Shick H."/>
            <person name="Christensen S."/>
            <person name="Hou S."/>
            <person name="Wan X."/>
            <person name="Donachie S.P."/>
        </authorList>
    </citation>
    <scope>NUCLEOTIDE SEQUENCE [LARGE SCALE GENOMIC DNA]</scope>
    <source>
        <strain evidence="3">JS</strain>
    </source>
</reference>
<evidence type="ECO:0000313" key="3">
    <source>
        <dbReference type="Proteomes" id="UP000017396"/>
    </source>
</evidence>
<dbReference type="PANTHER" id="PTHR33352:SF3">
    <property type="entry name" value="SLR1612 PROTEIN"/>
    <property type="match status" value="1"/>
</dbReference>
<evidence type="ECO:0000259" key="1">
    <source>
        <dbReference type="Pfam" id="PF05685"/>
    </source>
</evidence>
<dbReference type="PATRIC" id="fig|1183438.3.peg.1280"/>
<gene>
    <name evidence="2" type="ORF">GKIL_1299</name>
</gene>
<dbReference type="EMBL" id="CP003587">
    <property type="protein sequence ID" value="AGY57545.1"/>
    <property type="molecule type" value="Genomic_DNA"/>
</dbReference>
<dbReference type="HOGENOM" id="CLU_1710676_0_0_3"/>
<dbReference type="Pfam" id="PF05685">
    <property type="entry name" value="Uma2"/>
    <property type="match status" value="1"/>
</dbReference>
<dbReference type="eggNOG" id="COG4636">
    <property type="taxonomic scope" value="Bacteria"/>
</dbReference>
<keyword evidence="3" id="KW-1185">Reference proteome</keyword>
<dbReference type="KEGG" id="glj:GKIL_1299"/>
<dbReference type="PANTHER" id="PTHR33352">
    <property type="entry name" value="SLR1095 PROTEIN"/>
    <property type="match status" value="1"/>
</dbReference>
<dbReference type="STRING" id="1183438.GKIL_1299"/>
<dbReference type="AlphaFoldDB" id="U5QIP4"/>
<protein>
    <recommendedName>
        <fullName evidence="1">Putative restriction endonuclease domain-containing protein</fullName>
    </recommendedName>
</protein>
<feature type="domain" description="Putative restriction endonuclease" evidence="1">
    <location>
        <begin position="24"/>
        <end position="129"/>
    </location>
</feature>
<sequence length="153" mass="17097">MISLYDPKGFLPAAEELPDSDGAPVDNELQNLLPNLLLTLLGWIWKDRRDWFFAVDMGVYYHPDEPPMVPDGFLSLGMERNPPELEDGRLSYVLWEENGAIPALFLEVVSESRGGEHSKKKRDYAALAGFGEKPHAVAQAQLWDESPSLGISD</sequence>